<dbReference type="GO" id="GO:0006396">
    <property type="term" value="P:RNA processing"/>
    <property type="evidence" value="ECO:0007669"/>
    <property type="project" value="InterPro"/>
</dbReference>
<comment type="caution">
    <text evidence="12">The sequence shown here is derived from an EMBL/GenBank/DDBJ whole genome shotgun (WGS) entry which is preliminary data.</text>
</comment>
<feature type="active site" description="GMP-histidine intermediate" evidence="8">
    <location>
        <position position="365"/>
    </location>
</feature>
<dbReference type="InterPro" id="IPR001233">
    <property type="entry name" value="RtcB"/>
</dbReference>
<evidence type="ECO:0000256" key="1">
    <source>
        <dbReference type="ARBA" id="ARBA00022598"/>
    </source>
</evidence>
<name>A0A4Y7WLE5_9BACI</name>
<dbReference type="GO" id="GO:0046872">
    <property type="term" value="F:metal ion binding"/>
    <property type="evidence" value="ECO:0007669"/>
    <property type="project" value="UniProtKB-UniRule"/>
</dbReference>
<dbReference type="EC" id="6.5.1.-" evidence="11"/>
<dbReference type="GO" id="GO:0003972">
    <property type="term" value="F:RNA ligase (ATP) activity"/>
    <property type="evidence" value="ECO:0007669"/>
    <property type="project" value="TreeGrafter"/>
</dbReference>
<evidence type="ECO:0000256" key="11">
    <source>
        <dbReference type="RuleBase" id="RU371113"/>
    </source>
</evidence>
<keyword evidence="6 10" id="KW-0464">Manganese</keyword>
<dbReference type="InterPro" id="IPR036025">
    <property type="entry name" value="RtcB-like_sf"/>
</dbReference>
<evidence type="ECO:0000256" key="7">
    <source>
        <dbReference type="ARBA" id="ARBA00047746"/>
    </source>
</evidence>
<feature type="binding site" evidence="10">
    <location>
        <position position="173"/>
    </location>
    <ligand>
        <name>Mn(2+)</name>
        <dbReference type="ChEBI" id="CHEBI:29035"/>
        <label>1</label>
    </ligand>
</feature>
<dbReference type="AlphaFoldDB" id="A0A4Y7WLE5"/>
<comment type="catalytic activity">
    <reaction evidence="7">
        <text>a 3'-end 3'-phospho-ribonucleotide-RNA + a 5'-end dephospho-ribonucleoside-RNA + GTP = a ribonucleotidyl-ribonucleotide-RNA + GMP + diphosphate</text>
        <dbReference type="Rhea" id="RHEA:68076"/>
        <dbReference type="Rhea" id="RHEA-COMP:10463"/>
        <dbReference type="Rhea" id="RHEA-COMP:13936"/>
        <dbReference type="Rhea" id="RHEA-COMP:17355"/>
        <dbReference type="ChEBI" id="CHEBI:33019"/>
        <dbReference type="ChEBI" id="CHEBI:37565"/>
        <dbReference type="ChEBI" id="CHEBI:58115"/>
        <dbReference type="ChEBI" id="CHEBI:83062"/>
        <dbReference type="ChEBI" id="CHEBI:138284"/>
        <dbReference type="ChEBI" id="CHEBI:173118"/>
        <dbReference type="EC" id="6.5.1.8"/>
    </reaction>
</comment>
<dbReference type="RefSeq" id="WP_134258924.1">
    <property type="nucleotide sequence ID" value="NZ_LDIM01000006.1"/>
</dbReference>
<evidence type="ECO:0000256" key="4">
    <source>
        <dbReference type="ARBA" id="ARBA00022800"/>
    </source>
</evidence>
<comment type="similarity">
    <text evidence="11">Belongs to the RtcB family.</text>
</comment>
<evidence type="ECO:0000256" key="3">
    <source>
        <dbReference type="ARBA" id="ARBA00022741"/>
    </source>
</evidence>
<keyword evidence="1 11" id="KW-0436">Ligase</keyword>
<feature type="binding site" evidence="10">
    <location>
        <position position="298"/>
    </location>
    <ligand>
        <name>Mn(2+)</name>
        <dbReference type="ChEBI" id="CHEBI:29035"/>
        <label>2</label>
    </ligand>
</feature>
<accession>A0A4Y7WLE5</accession>
<dbReference type="GO" id="GO:0170057">
    <property type="term" value="F:RNA ligase (GTP) activity"/>
    <property type="evidence" value="ECO:0007669"/>
    <property type="project" value="UniProtKB-EC"/>
</dbReference>
<dbReference type="PANTHER" id="PTHR11118">
    <property type="entry name" value="RNA-SPLICING LIGASE RTCB HOMOLOG"/>
    <property type="match status" value="1"/>
</dbReference>
<protein>
    <recommendedName>
        <fullName evidence="11">tRNA-splicing ligase RtcB</fullName>
        <ecNumber evidence="11">6.5.1.-</ecNumber>
    </recommendedName>
</protein>
<dbReference type="Pfam" id="PF01139">
    <property type="entry name" value="RtcB"/>
    <property type="match status" value="1"/>
</dbReference>
<dbReference type="SUPFAM" id="SSF103365">
    <property type="entry name" value="Hypothetical protein PH1602"/>
    <property type="match status" value="1"/>
</dbReference>
<organism evidence="12 13">
    <name type="scientific">Shouchella lehensis</name>
    <dbReference type="NCBI Taxonomy" id="300825"/>
    <lineage>
        <taxon>Bacteria</taxon>
        <taxon>Bacillati</taxon>
        <taxon>Bacillota</taxon>
        <taxon>Bacilli</taxon>
        <taxon>Bacillales</taxon>
        <taxon>Bacillaceae</taxon>
        <taxon>Shouchella</taxon>
    </lineage>
</organism>
<evidence type="ECO:0000313" key="13">
    <source>
        <dbReference type="Proteomes" id="UP000298210"/>
    </source>
</evidence>
<keyword evidence="3 9" id="KW-0547">Nucleotide-binding</keyword>
<keyword evidence="5 9" id="KW-0342">GTP-binding</keyword>
<dbReference type="Proteomes" id="UP000298210">
    <property type="component" value="Unassembled WGS sequence"/>
</dbReference>
<evidence type="ECO:0000256" key="9">
    <source>
        <dbReference type="PIRSR" id="PIRSR601233-2"/>
    </source>
</evidence>
<feature type="binding site" evidence="10">
    <location>
        <position position="204"/>
    </location>
    <ligand>
        <name>Mn(2+)</name>
        <dbReference type="ChEBI" id="CHEBI:29035"/>
        <label>2</label>
    </ligand>
</feature>
<proteinExistence type="inferred from homology"/>
<comment type="cofactor">
    <cofactor evidence="10 11">
        <name>Mn(2+)</name>
        <dbReference type="ChEBI" id="CHEBI:29035"/>
    </cofactor>
    <text evidence="10 11">Binds 2 manganese ions per subunit.</text>
</comment>
<dbReference type="Gene3D" id="3.90.1860.10">
    <property type="entry name" value="tRNA-splicing ligase RtcB"/>
    <property type="match status" value="1"/>
</dbReference>
<feature type="binding site" evidence="10">
    <location>
        <position position="67"/>
    </location>
    <ligand>
        <name>Mn(2+)</name>
        <dbReference type="ChEBI" id="CHEBI:29035"/>
        <label>1</label>
    </ligand>
</feature>
<evidence type="ECO:0000256" key="10">
    <source>
        <dbReference type="PIRSR" id="PIRSR601233-3"/>
    </source>
</evidence>
<gene>
    <name evidence="11" type="primary">rtcB</name>
    <name evidence="12" type="ORF">E2L03_08450</name>
</gene>
<feature type="binding site" evidence="9">
    <location>
        <begin position="365"/>
        <end position="368"/>
    </location>
    <ligand>
        <name>GMP</name>
        <dbReference type="ChEBI" id="CHEBI:58115"/>
    </ligand>
</feature>
<comment type="subunit">
    <text evidence="11">Monomer.</text>
</comment>
<reference evidence="12 13" key="1">
    <citation type="submission" date="2019-03" db="EMBL/GenBank/DDBJ databases">
        <authorList>
            <person name="Liu G."/>
        </authorList>
    </citation>
    <scope>NUCLEOTIDE SEQUENCE [LARGE SCALE GENOMIC DNA]</scope>
    <source>
        <strain evidence="12 13">DSM 19099</strain>
    </source>
</reference>
<dbReference type="EMBL" id="SNUX01000002">
    <property type="protein sequence ID" value="TES49489.1"/>
    <property type="molecule type" value="Genomic_DNA"/>
</dbReference>
<evidence type="ECO:0000256" key="5">
    <source>
        <dbReference type="ARBA" id="ARBA00023134"/>
    </source>
</evidence>
<evidence type="ECO:0000256" key="8">
    <source>
        <dbReference type="PIRSR" id="PIRSR601233-1"/>
    </source>
</evidence>
<dbReference type="GO" id="GO:0005525">
    <property type="term" value="F:GTP binding"/>
    <property type="evidence" value="ECO:0007669"/>
    <property type="project" value="UniProtKB-KW"/>
</dbReference>
<evidence type="ECO:0000256" key="2">
    <source>
        <dbReference type="ARBA" id="ARBA00022723"/>
    </source>
</evidence>
<sequence>MLVVSKLMKSSHVYNEDILRFVNRLSKYTENNINIYPDSHQKNWGFPSGISLKSSKNGYIFPGAVPDLGCGFRVVKTNIYRKEVNKDKSYELLEALELQTGYMSRIRKEKVATLDIEKILTEGPRYIINDCKIGTLDDLLYARELHSNINAHLEVSDEDKESLLEYFGICAGHFLEVRYVDEIIDRKTASKLNLEEGQLIIIIHSGITHGKKIMFENYFNYAIDEAVNNPEFELDDIYEGIFGMKINSDNGYKFLQASSALKNYGYASRLYAQYSIQDVFSAILDKSISLDVISDICHSKIQPFGDEGVLHARGLQSLFPKGHNKVMKRYREIGDIGLLAGEKGTHSTLIKANKNIELYDYQCSHGTGKYINRNENENIKFDNDAFCFDTDYTLSNYKDDVFNTEKTYDIVINELNLVSPIIKLAPYINFWGEKEEYAQGGE</sequence>
<dbReference type="GO" id="GO:0042245">
    <property type="term" value="P:RNA repair"/>
    <property type="evidence" value="ECO:0007669"/>
    <property type="project" value="UniProtKB-KW"/>
</dbReference>
<feature type="binding site" evidence="9">
    <location>
        <position position="347"/>
    </location>
    <ligand>
        <name>GMP</name>
        <dbReference type="ChEBI" id="CHEBI:58115"/>
    </ligand>
</feature>
<keyword evidence="4" id="KW-0692">RNA repair</keyword>
<dbReference type="PANTHER" id="PTHR11118:SF1">
    <property type="entry name" value="RNA-SPLICING LIGASE RTCB HOMOLOG"/>
    <property type="match status" value="1"/>
</dbReference>
<keyword evidence="2 10" id="KW-0479">Metal-binding</keyword>
<evidence type="ECO:0000256" key="6">
    <source>
        <dbReference type="ARBA" id="ARBA00023211"/>
    </source>
</evidence>
<evidence type="ECO:0000313" key="12">
    <source>
        <dbReference type="EMBL" id="TES49489.1"/>
    </source>
</evidence>